<proteinExistence type="inferred from homology"/>
<sequence>MGSIKCTKCGKEVSEQEAFNGRCGKCHAISLAASARGVSVEQLKADREKFYKKQSAGSTKIQKPVVFKSDVITTTEVCHDLPVKRRLAVISAEIAIGMNVFKDIFIGVRNFVGGRSATMQNAIKDMRKDAYSDLKQQAAQMGANAVVGISESYLEIGNTGSTMLLLVVNGTAVELRKEEAGDDRAGET</sequence>
<organism evidence="2 3">
    <name type="scientific">Roseovarius pelagicus</name>
    <dbReference type="NCBI Taxonomy" id="2980108"/>
    <lineage>
        <taxon>Bacteria</taxon>
        <taxon>Pseudomonadati</taxon>
        <taxon>Pseudomonadota</taxon>
        <taxon>Alphaproteobacteria</taxon>
        <taxon>Rhodobacterales</taxon>
        <taxon>Roseobacteraceae</taxon>
        <taxon>Roseovarius</taxon>
    </lineage>
</organism>
<evidence type="ECO:0000256" key="1">
    <source>
        <dbReference type="ARBA" id="ARBA00010751"/>
    </source>
</evidence>
<name>A0ABY6D7L4_9RHOB</name>
<dbReference type="InterPro" id="IPR035439">
    <property type="entry name" value="UPF0145_dom_sf"/>
</dbReference>
<accession>A0ABY6D7L4</accession>
<protein>
    <submittedName>
        <fullName evidence="2">YbjQ family protein</fullName>
    </submittedName>
</protein>
<dbReference type="PANTHER" id="PTHR34068">
    <property type="entry name" value="UPF0145 PROTEIN YBJQ"/>
    <property type="match status" value="1"/>
</dbReference>
<comment type="similarity">
    <text evidence="1">Belongs to the UPF0145 family.</text>
</comment>
<keyword evidence="3" id="KW-1185">Reference proteome</keyword>
<dbReference type="Pfam" id="PF01906">
    <property type="entry name" value="YbjQ_1"/>
    <property type="match status" value="1"/>
</dbReference>
<gene>
    <name evidence="2" type="ORF">N7U68_13350</name>
</gene>
<dbReference type="Proteomes" id="UP001064087">
    <property type="component" value="Chromosome"/>
</dbReference>
<dbReference type="Gene3D" id="3.30.110.70">
    <property type="entry name" value="Hypothetical protein apc22750. Chain B"/>
    <property type="match status" value="1"/>
</dbReference>
<dbReference type="EMBL" id="CP106738">
    <property type="protein sequence ID" value="UXX82088.1"/>
    <property type="molecule type" value="Genomic_DNA"/>
</dbReference>
<evidence type="ECO:0000313" key="2">
    <source>
        <dbReference type="EMBL" id="UXX82088.1"/>
    </source>
</evidence>
<reference evidence="2" key="1">
    <citation type="submission" date="2022-10" db="EMBL/GenBank/DDBJ databases">
        <title>Roseovarius pelagicus sp. nov., isolated from Arctic seawater.</title>
        <authorList>
            <person name="Hong Y.W."/>
            <person name="Hwang C.Y."/>
        </authorList>
    </citation>
    <scope>NUCLEOTIDE SEQUENCE</scope>
    <source>
        <strain evidence="2">HL-MP18</strain>
    </source>
</reference>
<dbReference type="InterPro" id="IPR002765">
    <property type="entry name" value="UPF0145_YbjQ-like"/>
</dbReference>
<dbReference type="SUPFAM" id="SSF117782">
    <property type="entry name" value="YbjQ-like"/>
    <property type="match status" value="1"/>
</dbReference>
<evidence type="ECO:0000313" key="3">
    <source>
        <dbReference type="Proteomes" id="UP001064087"/>
    </source>
</evidence>
<dbReference type="RefSeq" id="WP_263047116.1">
    <property type="nucleotide sequence ID" value="NZ_CP106738.1"/>
</dbReference>
<dbReference type="PANTHER" id="PTHR34068:SF1">
    <property type="entry name" value="UPF0145 PROTEIN YBJQ"/>
    <property type="match status" value="1"/>
</dbReference>